<evidence type="ECO:0000313" key="2">
    <source>
        <dbReference type="EMBL" id="SHE29976.1"/>
    </source>
</evidence>
<dbReference type="AlphaFoldDB" id="A0A1M4SCM8"/>
<reference evidence="3" key="1">
    <citation type="submission" date="2016-11" db="EMBL/GenBank/DDBJ databases">
        <authorList>
            <person name="Varghese N."/>
            <person name="Submissions S."/>
        </authorList>
    </citation>
    <scope>NUCLEOTIDE SEQUENCE [LARGE SCALE GENOMIC DNA]</scope>
    <source>
        <strain evidence="3">DSM 14834</strain>
    </source>
</reference>
<proteinExistence type="predicted"/>
<dbReference type="OrthoDB" id="6058047at2"/>
<feature type="domain" description="Phasin" evidence="1">
    <location>
        <begin position="7"/>
        <end position="108"/>
    </location>
</feature>
<protein>
    <submittedName>
        <fullName evidence="2">Phasin protein</fullName>
    </submittedName>
</protein>
<sequence length="131" mass="14112">MFQLNDSFSKATGQFAEVAANVNRLALANAEKAFGLHLAALEENLQATFAFAGELVEARDLDAMKTLWPKGLQVARANVERSLGATQEVIAHTLKTQEELGALAKRQFELASAQFRDEADKPGKAGAKAPK</sequence>
<evidence type="ECO:0000313" key="3">
    <source>
        <dbReference type="Proteomes" id="UP000242857"/>
    </source>
</evidence>
<dbReference type="STRING" id="213588.SAMN02745204_00148"/>
<dbReference type="RefSeq" id="WP_072754728.1">
    <property type="nucleotide sequence ID" value="NZ_FQUK01000002.1"/>
</dbReference>
<dbReference type="Proteomes" id="UP000242857">
    <property type="component" value="Unassembled WGS sequence"/>
</dbReference>
<name>A0A1M4SCM8_9GAMM</name>
<dbReference type="EMBL" id="FQUK01000002">
    <property type="protein sequence ID" value="SHE29976.1"/>
    <property type="molecule type" value="Genomic_DNA"/>
</dbReference>
<evidence type="ECO:0000259" key="1">
    <source>
        <dbReference type="Pfam" id="PF09361"/>
    </source>
</evidence>
<gene>
    <name evidence="2" type="ORF">SAMN02745204_00148</name>
</gene>
<dbReference type="Pfam" id="PF09361">
    <property type="entry name" value="Phasin_2"/>
    <property type="match status" value="1"/>
</dbReference>
<accession>A0A1M4SCM8</accession>
<organism evidence="2 3">
    <name type="scientific">Thermomonas hydrothermalis</name>
    <dbReference type="NCBI Taxonomy" id="213588"/>
    <lineage>
        <taxon>Bacteria</taxon>
        <taxon>Pseudomonadati</taxon>
        <taxon>Pseudomonadota</taxon>
        <taxon>Gammaproteobacteria</taxon>
        <taxon>Lysobacterales</taxon>
        <taxon>Lysobacteraceae</taxon>
        <taxon>Thermomonas</taxon>
    </lineage>
</organism>
<keyword evidence="3" id="KW-1185">Reference proteome</keyword>
<dbReference type="InterPro" id="IPR018968">
    <property type="entry name" value="Phasin"/>
</dbReference>